<sequence length="129" mass="14702">MTAVLRVELTANFERNLEEIERFLADAEAPQAFDTLLDELGGTVIPNLKRFPAMGRSFLQRPGNSVEAVTLQERLTAQLKGIATDGEIREYVMANYLLLYTHGKQTVYLLSIRHQRQLSFDFTALWGNR</sequence>
<dbReference type="Proteomes" id="UP000295129">
    <property type="component" value="Unassembled WGS sequence"/>
</dbReference>
<gene>
    <name evidence="2" type="ORF">C7389_110107</name>
</gene>
<dbReference type="Gene3D" id="3.30.2310.20">
    <property type="entry name" value="RelE-like"/>
    <property type="match status" value="1"/>
</dbReference>
<dbReference type="Pfam" id="PF05016">
    <property type="entry name" value="ParE_toxin"/>
    <property type="match status" value="1"/>
</dbReference>
<protein>
    <submittedName>
        <fullName evidence="2">Plasmid stabilization system protein ParE</fullName>
    </submittedName>
</protein>
<dbReference type="InterPro" id="IPR035093">
    <property type="entry name" value="RelE/ParE_toxin_dom_sf"/>
</dbReference>
<comment type="caution">
    <text evidence="2">The sequence shown here is derived from an EMBL/GenBank/DDBJ whole genome shotgun (WGS) entry which is preliminary data.</text>
</comment>
<dbReference type="RefSeq" id="WP_133592060.1">
    <property type="nucleotide sequence ID" value="NZ_SNVV01000010.1"/>
</dbReference>
<organism evidence="2 3">
    <name type="scientific">Azoarcus indigens</name>
    <dbReference type="NCBI Taxonomy" id="29545"/>
    <lineage>
        <taxon>Bacteria</taxon>
        <taxon>Pseudomonadati</taxon>
        <taxon>Pseudomonadota</taxon>
        <taxon>Betaproteobacteria</taxon>
        <taxon>Rhodocyclales</taxon>
        <taxon>Zoogloeaceae</taxon>
        <taxon>Azoarcus</taxon>
    </lineage>
</organism>
<evidence type="ECO:0000256" key="1">
    <source>
        <dbReference type="ARBA" id="ARBA00022649"/>
    </source>
</evidence>
<dbReference type="OrthoDB" id="5405593at2"/>
<reference evidence="2 3" key="1">
    <citation type="submission" date="2019-03" db="EMBL/GenBank/DDBJ databases">
        <title>Genomic Encyclopedia of Type Strains, Phase IV (KMG-IV): sequencing the most valuable type-strain genomes for metagenomic binning, comparative biology and taxonomic classification.</title>
        <authorList>
            <person name="Goeker M."/>
        </authorList>
    </citation>
    <scope>NUCLEOTIDE SEQUENCE [LARGE SCALE GENOMIC DNA]</scope>
    <source>
        <strain evidence="2 3">DSM 12121</strain>
    </source>
</reference>
<keyword evidence="3" id="KW-1185">Reference proteome</keyword>
<accession>A0A4R6DXL7</accession>
<dbReference type="InterPro" id="IPR007712">
    <property type="entry name" value="RelE/ParE_toxin"/>
</dbReference>
<proteinExistence type="predicted"/>
<dbReference type="EMBL" id="SNVV01000010">
    <property type="protein sequence ID" value="TDN50013.1"/>
    <property type="molecule type" value="Genomic_DNA"/>
</dbReference>
<dbReference type="AlphaFoldDB" id="A0A4R6DXL7"/>
<evidence type="ECO:0000313" key="3">
    <source>
        <dbReference type="Proteomes" id="UP000295129"/>
    </source>
</evidence>
<keyword evidence="1" id="KW-1277">Toxin-antitoxin system</keyword>
<evidence type="ECO:0000313" key="2">
    <source>
        <dbReference type="EMBL" id="TDN50013.1"/>
    </source>
</evidence>
<name>A0A4R6DXL7_9RHOO</name>